<dbReference type="EMBL" id="JBGBPQ010000012">
    <property type="protein sequence ID" value="KAL1514611.1"/>
    <property type="molecule type" value="Genomic_DNA"/>
</dbReference>
<comment type="caution">
    <text evidence="2">The sequence shown here is derived from an EMBL/GenBank/DDBJ whole genome shotgun (WGS) entry which is preliminary data.</text>
</comment>
<dbReference type="Proteomes" id="UP001515480">
    <property type="component" value="Unassembled WGS sequence"/>
</dbReference>
<dbReference type="AlphaFoldDB" id="A0AB34J7B3"/>
<feature type="compositionally biased region" description="Low complexity" evidence="1">
    <location>
        <begin position="66"/>
        <end position="75"/>
    </location>
</feature>
<protein>
    <submittedName>
        <fullName evidence="2">Uncharacterized protein</fullName>
    </submittedName>
</protein>
<sequence length="108" mass="10916">MAGKGNRGSYRASKAGRTRDRKGPAHTLTKARAPLPTAHHVGTTSRVSPAGAPPVDEAQQRRRTFRAAQAKAAAPALTPAAAALLATLRSGTTQPSAAEASGAPLSPS</sequence>
<accession>A0AB34J7B3</accession>
<evidence type="ECO:0000256" key="1">
    <source>
        <dbReference type="SAM" id="MobiDB-lite"/>
    </source>
</evidence>
<gene>
    <name evidence="2" type="ORF">AB1Y20_003705</name>
</gene>
<evidence type="ECO:0000313" key="3">
    <source>
        <dbReference type="Proteomes" id="UP001515480"/>
    </source>
</evidence>
<reference evidence="2 3" key="1">
    <citation type="journal article" date="2024" name="Science">
        <title>Giant polyketide synthase enzymes in the biosynthesis of giant marine polyether toxins.</title>
        <authorList>
            <person name="Fallon T.R."/>
            <person name="Shende V.V."/>
            <person name="Wierzbicki I.H."/>
            <person name="Pendleton A.L."/>
            <person name="Watervoot N.F."/>
            <person name="Auber R.P."/>
            <person name="Gonzalez D.J."/>
            <person name="Wisecaver J.H."/>
            <person name="Moore B.S."/>
        </authorList>
    </citation>
    <scope>NUCLEOTIDE SEQUENCE [LARGE SCALE GENOMIC DNA]</scope>
    <source>
        <strain evidence="2 3">12B1</strain>
    </source>
</reference>
<feature type="region of interest" description="Disordered" evidence="1">
    <location>
        <begin position="1"/>
        <end position="75"/>
    </location>
</feature>
<evidence type="ECO:0000313" key="2">
    <source>
        <dbReference type="EMBL" id="KAL1514611.1"/>
    </source>
</evidence>
<name>A0AB34J7B3_PRYPA</name>
<organism evidence="2 3">
    <name type="scientific">Prymnesium parvum</name>
    <name type="common">Toxic golden alga</name>
    <dbReference type="NCBI Taxonomy" id="97485"/>
    <lineage>
        <taxon>Eukaryota</taxon>
        <taxon>Haptista</taxon>
        <taxon>Haptophyta</taxon>
        <taxon>Prymnesiophyceae</taxon>
        <taxon>Prymnesiales</taxon>
        <taxon>Prymnesiaceae</taxon>
        <taxon>Prymnesium</taxon>
    </lineage>
</organism>
<keyword evidence="3" id="KW-1185">Reference proteome</keyword>
<proteinExistence type="predicted"/>